<dbReference type="InterPro" id="IPR002575">
    <property type="entry name" value="Aminoglycoside_PTrfase"/>
</dbReference>
<organism evidence="2 3">
    <name type="scientific">Sphaerulina musiva (strain SO2202)</name>
    <name type="common">Poplar stem canker fungus</name>
    <name type="synonym">Septoria musiva</name>
    <dbReference type="NCBI Taxonomy" id="692275"/>
    <lineage>
        <taxon>Eukaryota</taxon>
        <taxon>Fungi</taxon>
        <taxon>Dikarya</taxon>
        <taxon>Ascomycota</taxon>
        <taxon>Pezizomycotina</taxon>
        <taxon>Dothideomycetes</taxon>
        <taxon>Dothideomycetidae</taxon>
        <taxon>Mycosphaerellales</taxon>
        <taxon>Mycosphaerellaceae</taxon>
        <taxon>Sphaerulina</taxon>
    </lineage>
</organism>
<protein>
    <recommendedName>
        <fullName evidence="1">Aminoglycoside phosphotransferase domain-containing protein</fullName>
    </recommendedName>
</protein>
<dbReference type="InterPro" id="IPR011009">
    <property type="entry name" value="Kinase-like_dom_sf"/>
</dbReference>
<evidence type="ECO:0000313" key="2">
    <source>
        <dbReference type="EMBL" id="EMF16667.1"/>
    </source>
</evidence>
<dbReference type="eggNOG" id="ENOG502QQYZ">
    <property type="taxonomic scope" value="Eukaryota"/>
</dbReference>
<reference evidence="2 3" key="1">
    <citation type="journal article" date="2012" name="PLoS Pathog.">
        <title>Diverse lifestyles and strategies of plant pathogenesis encoded in the genomes of eighteen Dothideomycetes fungi.</title>
        <authorList>
            <person name="Ohm R.A."/>
            <person name="Feau N."/>
            <person name="Henrissat B."/>
            <person name="Schoch C.L."/>
            <person name="Horwitz B.A."/>
            <person name="Barry K.W."/>
            <person name="Condon B.J."/>
            <person name="Copeland A.C."/>
            <person name="Dhillon B."/>
            <person name="Glaser F."/>
            <person name="Hesse C.N."/>
            <person name="Kosti I."/>
            <person name="LaButti K."/>
            <person name="Lindquist E.A."/>
            <person name="Lucas S."/>
            <person name="Salamov A.A."/>
            <person name="Bradshaw R.E."/>
            <person name="Ciuffetti L."/>
            <person name="Hamelin R.C."/>
            <person name="Kema G.H.J."/>
            <person name="Lawrence C."/>
            <person name="Scott J.A."/>
            <person name="Spatafora J.W."/>
            <person name="Turgeon B.G."/>
            <person name="de Wit P.J.G.M."/>
            <person name="Zhong S."/>
            <person name="Goodwin S.B."/>
            <person name="Grigoriev I.V."/>
        </authorList>
    </citation>
    <scope>NUCLEOTIDE SEQUENCE [LARGE SCALE GENOMIC DNA]</scope>
    <source>
        <strain evidence="2 3">SO2202</strain>
    </source>
</reference>
<dbReference type="InterPro" id="IPR051678">
    <property type="entry name" value="AGP_Transferase"/>
</dbReference>
<dbReference type="RefSeq" id="XP_016764788.1">
    <property type="nucleotide sequence ID" value="XM_016910123.1"/>
</dbReference>
<evidence type="ECO:0000313" key="3">
    <source>
        <dbReference type="Proteomes" id="UP000016931"/>
    </source>
</evidence>
<dbReference type="EMBL" id="KB456260">
    <property type="protein sequence ID" value="EMF16667.1"/>
    <property type="molecule type" value="Genomic_DNA"/>
</dbReference>
<evidence type="ECO:0000259" key="1">
    <source>
        <dbReference type="Pfam" id="PF01636"/>
    </source>
</evidence>
<dbReference type="GeneID" id="27907260"/>
<dbReference type="Proteomes" id="UP000016931">
    <property type="component" value="Unassembled WGS sequence"/>
</dbReference>
<dbReference type="HOGENOM" id="CLU_025005_3_1_1"/>
<dbReference type="STRING" id="692275.N1QK92"/>
<dbReference type="Pfam" id="PF01636">
    <property type="entry name" value="APH"/>
    <property type="match status" value="1"/>
</dbReference>
<feature type="domain" description="Aminoglycoside phosphotransferase" evidence="1">
    <location>
        <begin position="72"/>
        <end position="350"/>
    </location>
</feature>
<dbReference type="OMA" id="VIRYKEN"/>
<dbReference type="OrthoDB" id="3645574at2759"/>
<accession>N1QK92</accession>
<dbReference type="AlphaFoldDB" id="N1QK92"/>
<sequence>MIPTLTAFAKTREFCQTLESHRTQLEHLISRHLGIPPAEFVLLSQENWVWGSFNLCLPIDIKSTRRTSTLPRQAILRFPLPFRCGEEFSPGNVEEKLRCEAGTYIWLQKYCPTIPVPRLLAVGFPAAESYTAIEHESLWHQLVWQFQRCWMWFRGDALVPYFRHERRDSLSDLGYLLLEYVMDGDPLSSTWQQHREDRARRDNLYRGLSNILLDLANVPLPRIGSWRLERRGTISLTNRPLLDLTMLWNRHKIPTGIPRDLTYSSAEPFVSDMLAYQDHRLRFQPNSILGRPDGVFQLSALVALRALLPVFWKQDVRDDAFVLTLPDLHQSNIFVDDDWNIVGVIDLEFAPVQPQQMVNVPHWLSNKSIDELVGPALEEYKGLYDAFVDIFEEEEAARKVDHRISRRFREDWQTGKIWYNDALRSSNGFPLIFEHNIQPRFFAKFDPDVEGESLLKLWGENYEEFIAAKIQDKHRYDEDIRAIFAAPRSPA</sequence>
<name>N1QK92_SPHMS</name>
<proteinExistence type="predicted"/>
<gene>
    <name evidence="2" type="ORF">SEPMUDRAFT_76091</name>
</gene>
<dbReference type="PANTHER" id="PTHR21310:SF37">
    <property type="entry name" value="AMINOGLYCOSIDE PHOSPHOTRANSFERASE DOMAIN-CONTAINING PROTEIN"/>
    <property type="match status" value="1"/>
</dbReference>
<keyword evidence="3" id="KW-1185">Reference proteome</keyword>
<dbReference type="PANTHER" id="PTHR21310">
    <property type="entry name" value="AMINOGLYCOSIDE PHOSPHOTRANSFERASE-RELATED-RELATED"/>
    <property type="match status" value="1"/>
</dbReference>
<dbReference type="SUPFAM" id="SSF56112">
    <property type="entry name" value="Protein kinase-like (PK-like)"/>
    <property type="match status" value="1"/>
</dbReference>